<proteinExistence type="predicted"/>
<dbReference type="Pfam" id="PF09136">
    <property type="entry name" value="Glucodextran_B"/>
    <property type="match status" value="1"/>
</dbReference>
<dbReference type="Pfam" id="PF06439">
    <property type="entry name" value="3keto-disac_hyd"/>
    <property type="match status" value="2"/>
</dbReference>
<dbReference type="InterPro" id="IPR008979">
    <property type="entry name" value="Galactose-bd-like_sf"/>
</dbReference>
<evidence type="ECO:0000313" key="6">
    <source>
        <dbReference type="Proteomes" id="UP000677016"/>
    </source>
</evidence>
<feature type="chain" id="PRO_5037347140" evidence="1">
    <location>
        <begin position="36"/>
        <end position="2097"/>
    </location>
</feature>
<dbReference type="InterPro" id="IPR010496">
    <property type="entry name" value="AL/BT2_dom"/>
</dbReference>
<evidence type="ECO:0000259" key="3">
    <source>
        <dbReference type="PROSITE" id="PS51175"/>
    </source>
</evidence>
<protein>
    <submittedName>
        <fullName evidence="5">DUF1080 domain-containing protein</fullName>
    </submittedName>
</protein>
<feature type="domain" description="CBM6" evidence="3">
    <location>
        <begin position="687"/>
        <end position="814"/>
    </location>
</feature>
<dbReference type="SUPFAM" id="SSF56988">
    <property type="entry name" value="Anthrax protective antigen"/>
    <property type="match status" value="1"/>
</dbReference>
<dbReference type="InterPro" id="IPR000601">
    <property type="entry name" value="PKD_dom"/>
</dbReference>
<dbReference type="InterPro" id="IPR054470">
    <property type="entry name" value="FIMAH_dom"/>
</dbReference>
<evidence type="ECO:0000259" key="4">
    <source>
        <dbReference type="PROSITE" id="PS51820"/>
    </source>
</evidence>
<dbReference type="PROSITE" id="PS51175">
    <property type="entry name" value="CBM6"/>
    <property type="match status" value="1"/>
</dbReference>
<evidence type="ECO:0000313" key="5">
    <source>
        <dbReference type="EMBL" id="MBR7742024.1"/>
    </source>
</evidence>
<dbReference type="Gene3D" id="2.60.120.200">
    <property type="match status" value="1"/>
</dbReference>
<dbReference type="InterPro" id="IPR022409">
    <property type="entry name" value="PKD/Chitinase_dom"/>
</dbReference>
<dbReference type="SUPFAM" id="SSF49299">
    <property type="entry name" value="PKD domain"/>
    <property type="match status" value="1"/>
</dbReference>
<dbReference type="InterPro" id="IPR035986">
    <property type="entry name" value="PKD_dom_sf"/>
</dbReference>
<dbReference type="SUPFAM" id="SSF49785">
    <property type="entry name" value="Galactose-binding domain-like"/>
    <property type="match status" value="1"/>
</dbReference>
<dbReference type="InterPro" id="IPR013783">
    <property type="entry name" value="Ig-like_fold"/>
</dbReference>
<dbReference type="Gene3D" id="2.60.120.260">
    <property type="entry name" value="Galactose-binding domain-like"/>
    <property type="match status" value="1"/>
</dbReference>
<dbReference type="PANTHER" id="PTHR33546">
    <property type="entry name" value="LARGE, MULTIFUNCTIONAL SECRETED PROTEIN-RELATED"/>
    <property type="match status" value="1"/>
</dbReference>
<comment type="caution">
    <text evidence="5">The sequence shown here is derived from an EMBL/GenBank/DDBJ whole genome shotgun (WGS) entry which is preliminary data.</text>
</comment>
<dbReference type="Pfam" id="PF07691">
    <property type="entry name" value="PA14"/>
    <property type="match status" value="1"/>
</dbReference>
<keyword evidence="6" id="KW-1185">Reference proteome</keyword>
<dbReference type="SUPFAM" id="SSF63829">
    <property type="entry name" value="Calcium-dependent phosphotriesterase"/>
    <property type="match status" value="1"/>
</dbReference>
<dbReference type="InterPro" id="IPR013320">
    <property type="entry name" value="ConA-like_dom_sf"/>
</dbReference>
<reference evidence="5" key="1">
    <citation type="submission" date="2021-04" db="EMBL/GenBank/DDBJ databases">
        <title>Phycicoccus avicenniae sp. nov., a novel endophytic actinomycetes isolated from branch of Avicennia mariana.</title>
        <authorList>
            <person name="Tuo L."/>
        </authorList>
    </citation>
    <scope>NUCLEOTIDE SEQUENCE</scope>
    <source>
        <strain evidence="5">BSK3Z-2</strain>
    </source>
</reference>
<dbReference type="Pfam" id="PF16990">
    <property type="entry name" value="CBM_35"/>
    <property type="match status" value="1"/>
</dbReference>
<dbReference type="EMBL" id="JAGSNF010000002">
    <property type="protein sequence ID" value="MBR7742024.1"/>
    <property type="molecule type" value="Genomic_DNA"/>
</dbReference>
<organism evidence="5 6">
    <name type="scientific">Phycicoccus avicenniae</name>
    <dbReference type="NCBI Taxonomy" id="2828860"/>
    <lineage>
        <taxon>Bacteria</taxon>
        <taxon>Bacillati</taxon>
        <taxon>Actinomycetota</taxon>
        <taxon>Actinomycetes</taxon>
        <taxon>Micrococcales</taxon>
        <taxon>Intrasporangiaceae</taxon>
        <taxon>Phycicoccus</taxon>
    </lineage>
</organism>
<evidence type="ECO:0000256" key="1">
    <source>
        <dbReference type="SAM" id="SignalP"/>
    </source>
</evidence>
<dbReference type="SUPFAM" id="SSF49344">
    <property type="entry name" value="CBD9-like"/>
    <property type="match status" value="1"/>
</dbReference>
<dbReference type="SMART" id="SM00758">
    <property type="entry name" value="PA14"/>
    <property type="match status" value="1"/>
</dbReference>
<dbReference type="Proteomes" id="UP000677016">
    <property type="component" value="Unassembled WGS sequence"/>
</dbReference>
<dbReference type="SUPFAM" id="SSF49899">
    <property type="entry name" value="Concanavalin A-like lectins/glucanases"/>
    <property type="match status" value="1"/>
</dbReference>
<dbReference type="PROSITE" id="PS51820">
    <property type="entry name" value="PA14"/>
    <property type="match status" value="1"/>
</dbReference>
<dbReference type="InterPro" id="IPR011658">
    <property type="entry name" value="PA14_dom"/>
</dbReference>
<feature type="domain" description="PKD" evidence="2">
    <location>
        <begin position="1015"/>
        <end position="1096"/>
    </location>
</feature>
<dbReference type="Gene3D" id="3.90.182.10">
    <property type="entry name" value="Toxin - Anthrax Protective Antigen,domain 1"/>
    <property type="match status" value="1"/>
</dbReference>
<evidence type="ECO:0000259" key="2">
    <source>
        <dbReference type="PROSITE" id="PS50093"/>
    </source>
</evidence>
<accession>A0A941HZB8</accession>
<feature type="domain" description="PA14" evidence="4">
    <location>
        <begin position="39"/>
        <end position="192"/>
    </location>
</feature>
<dbReference type="Gene3D" id="2.60.120.560">
    <property type="entry name" value="Exo-inulinase, domain 1"/>
    <property type="match status" value="2"/>
</dbReference>
<dbReference type="InterPro" id="IPR037524">
    <property type="entry name" value="PA14/GLEYA"/>
</dbReference>
<feature type="signal peptide" evidence="1">
    <location>
        <begin position="1"/>
        <end position="35"/>
    </location>
</feature>
<dbReference type="InterPro" id="IPR019248">
    <property type="entry name" value="Glucodextran_C"/>
</dbReference>
<dbReference type="InterPro" id="IPR014756">
    <property type="entry name" value="Ig_E-set"/>
</dbReference>
<dbReference type="GO" id="GO:0030246">
    <property type="term" value="F:carbohydrate binding"/>
    <property type="evidence" value="ECO:0007669"/>
    <property type="project" value="InterPro"/>
</dbReference>
<dbReference type="Gene3D" id="2.60.40.10">
    <property type="entry name" value="Immunoglobulins"/>
    <property type="match status" value="3"/>
</dbReference>
<dbReference type="PANTHER" id="PTHR33546:SF1">
    <property type="entry name" value="LARGE, MULTIFUNCTIONAL SECRETED PROTEIN"/>
    <property type="match status" value="1"/>
</dbReference>
<dbReference type="Pfam" id="PF17851">
    <property type="entry name" value="GH43_C2"/>
    <property type="match status" value="1"/>
</dbReference>
<name>A0A941HZB8_9MICO</name>
<dbReference type="Pfam" id="PF18911">
    <property type="entry name" value="PKD_4"/>
    <property type="match status" value="1"/>
</dbReference>
<dbReference type="GO" id="GO:0005975">
    <property type="term" value="P:carbohydrate metabolic process"/>
    <property type="evidence" value="ECO:0007669"/>
    <property type="project" value="UniProtKB-ARBA"/>
</dbReference>
<dbReference type="InterPro" id="IPR041542">
    <property type="entry name" value="GH43_C2"/>
</dbReference>
<dbReference type="RefSeq" id="WP_211601198.1">
    <property type="nucleotide sequence ID" value="NZ_JAGSNF010000002.1"/>
</dbReference>
<dbReference type="CDD" id="cd00146">
    <property type="entry name" value="PKD"/>
    <property type="match status" value="1"/>
</dbReference>
<dbReference type="CDD" id="cd04083">
    <property type="entry name" value="CBM35_Lmo2446-like"/>
    <property type="match status" value="1"/>
</dbReference>
<dbReference type="SMART" id="SM00089">
    <property type="entry name" value="PKD"/>
    <property type="match status" value="1"/>
</dbReference>
<dbReference type="Pfam" id="PF09985">
    <property type="entry name" value="Glucodextran_C"/>
    <property type="match status" value="1"/>
</dbReference>
<gene>
    <name evidence="5" type="ORF">KC207_01790</name>
</gene>
<dbReference type="InterPro" id="IPR005084">
    <property type="entry name" value="CBM6"/>
</dbReference>
<dbReference type="GO" id="GO:0016787">
    <property type="term" value="F:hydrolase activity"/>
    <property type="evidence" value="ECO:0007669"/>
    <property type="project" value="InterPro"/>
</dbReference>
<dbReference type="SUPFAM" id="SSF81296">
    <property type="entry name" value="E set domains"/>
    <property type="match status" value="1"/>
</dbReference>
<dbReference type="PROSITE" id="PS50093">
    <property type="entry name" value="PKD"/>
    <property type="match status" value="1"/>
</dbReference>
<dbReference type="Pfam" id="PF22888">
    <property type="entry name" value="FIMAH"/>
    <property type="match status" value="1"/>
</dbReference>
<dbReference type="Gene3D" id="2.60.40.1190">
    <property type="match status" value="1"/>
</dbReference>
<keyword evidence="1" id="KW-0732">Signal</keyword>
<sequence>MISTVARPVRTAARLLLAGAVAFAGAAAVPPAALAAEADTQPGATLRVYDLGSVSLSELCTLRGGQTPNVDRYVPVIDYSSDEDFGLADNFVSHTLADLVVPQDGEYAFRLTSDDGSRLTSDDGSRLTIDDTLVIDHDGLRGIDPPGEGTATLTEGSHPLFLEHFEAGGGQQVTLEWRTPGASDFEVVPSENLATPADVVRVTAPGTKACEGETDSPGDGLPLESVNPVYDLVDLRPDGFEPMVSALAWDQDDLLVATSGNVSPGGPVDDPESGEVFRLEGVLDAAGPEDVTVTPVAGDLLNPMGMTVVDGTIHVSERDGLTALRPDADGDGLLEQETVAEWPYGGNFHEFAFGLVHRDGAFWVNLSVAIDAGGATTDPQPADGRGTAIRIDDETGEVSFVAGGLRTPNGMGVGPDGEMFISDNQGAWLPASKIMHLEQGRFFNHRTTPAGPFDDEPVTRPVVWLPQNEIGNSPSNPVMLEEGPFAGQLLIGDVTYGGLQRTFVETVDDQYQGAVFRHTAGLEAGVNRTLLGPDGALYIGGIGEAGNWSEGGKLTYGLQKLSPNGATAFEMREMRATATGFDVEYTEPLSEETAAGIADAFQVEQWAYSPATTYGGPKIGEEELAVTGATVSDDGLTVSLEVEGLKTDRVVHLRSPRSFTSADGEELWTTEAWYTLNEQPGDDDQPTFLEAEEGQLDGGATIATDHIAHSGDGFVAALDERHAGTTFRVEADEAGAVDLGLRYANGPNPFQGDKTLSLVVNGERQQVTFPSTGTWGTWSTLTERVDLVAGTNLVEVEVGLDDTGHVNLDAMSVRPAGERIELLGADGDLSEWQHTDGRASEWPAAGEGVVEVCCGDLRTKESFGDYRLHVEFWLPEYPADVTGQDRANSGVYQQDRYEVQVLDSYGVDPLATNDAAAVYQQKAADVNAATPPGTWQTYDVDFTAARFDADGTKVSDARLTMDWNGERVHDDVAITGPTGGGIAEGPAAGPIRLQDHGNPVRYRNVWVEREYNEVPELTASAEPTSGTVPLDVAFTADASDPEGTEVSYAWDFDDGSEPASGAQVDHTYSTPGTFDARVTATDADGRSASRTIRVQVGQDCDGAVEPDDEFEGTFLDRCRWTDVVREDPDHLRVADGHLEIDAVDGDMHGGVTNADNLVLQDAPDGTWSATTLVTLPEGEEYEQAGIIAHESDRDFVKLMLMDDPSDGWVAELGQTLGGQASFDPALDRVVLPAGSTTDGVWLRLTFDGAGYTAAWSADGQEWTDVGRTRSGSTMPDPQVGLAAYNGNGQAATFDFFRLGEADVRRCETPFSPDEGFRMLFDGTAESLAQWRMAGPGGFALQEDCSILSQGGLGLLYHPDELESYRLTMDWKLAGDDNGGVFVGFPDPGTDPWVAVEQGHEIQIDATDDPDSTTGAVYNAQAADVEARDAALNPPGEWNSYEIVVTGDRIRVLLNGTEVNDFTDTDPARMNAPSLVGIQNHGGGDDVYYRDIQVQDIATPAGTAPALEVTSPEQDAVLGDGDVTVAGTTDGVEVDVRVGTALWSATPADGAFEVGLPLDNGSHEVVVYAYAEDGSSSVERRTVVVRDFGELVGSLEDPAGDDDGPGTYVYPANEVFEDGVFDLTGLEVYRDGDDLRFVTSIDGPVTNPSAWGGDEVSMQRVNVYVGDGSGDAAAALPGTNMDTASAWSAAVVIDGRFGLAGVYAPDGTKLADGEMFSVPSEHRFGVTVPASAFGDLDPGSARYGTAMFVNAEGGEGVGNVRPVYDLEYWQDPPAGLGFVRDWRLGGGAGEWDDSPAHDTDLRDPNALDVIVGPGQEQAVVMDWTASSPVRLPMLALDGTQEPLTLEVTVSPEAPDGDAGWYVTPVTVTATTADDATVEVDVDGTGWVAVPDGEVVLDEDGSHEVRVRAVRGDETTEVETVSVDLDGTAPEVTVDGLEDGTTIGTSDVVDVGVLVEDATSGVGSVTVTLDGEALGDDAAGQDLVLDASTLAVGDHVLAVEARDVAGSVTTVEVAFTVEATMADAVALLERFAADGSVDAKSAKKLARQLDKAQDWLDRDRERQAGKELEKALDTVSGISDAAARSALRLTIEAVVADLG</sequence>